<dbReference type="Pfam" id="PF00209">
    <property type="entry name" value="SNF"/>
    <property type="match status" value="1"/>
</dbReference>
<evidence type="ECO:0000256" key="5">
    <source>
        <dbReference type="ARBA" id="ARBA00022989"/>
    </source>
</evidence>
<proteinExistence type="inferred from homology"/>
<comment type="subcellular location">
    <subcellularLocation>
        <location evidence="1">Membrane</location>
        <topology evidence="1">Multi-pass membrane protein</topology>
    </subcellularLocation>
</comment>
<keyword evidence="11" id="KW-1185">Reference proteome</keyword>
<comment type="similarity">
    <text evidence="2">Belongs to the sodium:neurotransmitter symporter (SNF) (TC 2.A.22) family.</text>
</comment>
<feature type="transmembrane region" description="Helical" evidence="9">
    <location>
        <begin position="98"/>
        <end position="122"/>
    </location>
</feature>
<evidence type="ECO:0000256" key="4">
    <source>
        <dbReference type="ARBA" id="ARBA00022692"/>
    </source>
</evidence>
<comment type="caution">
    <text evidence="10">The sequence shown here is derived from an EMBL/GenBank/DDBJ whole genome shotgun (WGS) entry which is preliminary data.</text>
</comment>
<dbReference type="Proteomes" id="UP001519460">
    <property type="component" value="Unassembled WGS sequence"/>
</dbReference>
<dbReference type="PROSITE" id="PS50267">
    <property type="entry name" value="NA_NEUROTRAN_SYMP_3"/>
    <property type="match status" value="1"/>
</dbReference>
<evidence type="ECO:0000313" key="10">
    <source>
        <dbReference type="EMBL" id="KAK7506710.1"/>
    </source>
</evidence>
<reference evidence="10 11" key="1">
    <citation type="journal article" date="2023" name="Sci. Data">
        <title>Genome assembly of the Korean intertidal mud-creeper Batillaria attramentaria.</title>
        <authorList>
            <person name="Patra A.K."/>
            <person name="Ho P.T."/>
            <person name="Jun S."/>
            <person name="Lee S.J."/>
            <person name="Kim Y."/>
            <person name="Won Y.J."/>
        </authorList>
    </citation>
    <scope>NUCLEOTIDE SEQUENCE [LARGE SCALE GENOMIC DNA]</scope>
    <source>
        <strain evidence="10">Wonlab-2016</strain>
    </source>
</reference>
<evidence type="ECO:0000256" key="3">
    <source>
        <dbReference type="ARBA" id="ARBA00022448"/>
    </source>
</evidence>
<feature type="non-terminal residue" evidence="10">
    <location>
        <position position="1"/>
    </location>
</feature>
<dbReference type="PANTHER" id="PTHR11616:SF321">
    <property type="entry name" value="SODIUM-DEPENDENT NUTRIENT AMINO ACID TRANSPORTER 1-RELATED"/>
    <property type="match status" value="1"/>
</dbReference>
<accession>A0ABD0M4W8</accession>
<evidence type="ECO:0000256" key="7">
    <source>
        <dbReference type="ARBA" id="ARBA00023180"/>
    </source>
</evidence>
<evidence type="ECO:0000256" key="2">
    <source>
        <dbReference type="ARBA" id="ARBA00006459"/>
    </source>
</evidence>
<dbReference type="InterPro" id="IPR000175">
    <property type="entry name" value="Na/ntran_symport"/>
</dbReference>
<organism evidence="10 11">
    <name type="scientific">Batillaria attramentaria</name>
    <dbReference type="NCBI Taxonomy" id="370345"/>
    <lineage>
        <taxon>Eukaryota</taxon>
        <taxon>Metazoa</taxon>
        <taxon>Spiralia</taxon>
        <taxon>Lophotrochozoa</taxon>
        <taxon>Mollusca</taxon>
        <taxon>Gastropoda</taxon>
        <taxon>Caenogastropoda</taxon>
        <taxon>Sorbeoconcha</taxon>
        <taxon>Cerithioidea</taxon>
        <taxon>Batillariidae</taxon>
        <taxon>Batillaria</taxon>
    </lineage>
</organism>
<dbReference type="AlphaFoldDB" id="A0ABD0M4W8"/>
<gene>
    <name evidence="10" type="ORF">BaRGS_00002185</name>
</gene>
<dbReference type="PANTHER" id="PTHR11616">
    <property type="entry name" value="SODIUM/CHLORIDE DEPENDENT TRANSPORTER"/>
    <property type="match status" value="1"/>
</dbReference>
<protein>
    <submittedName>
        <fullName evidence="10">Uncharacterized protein</fullName>
    </submittedName>
</protein>
<name>A0ABD0M4W8_9CAEN</name>
<feature type="transmembrane region" description="Helical" evidence="9">
    <location>
        <begin position="56"/>
        <end position="77"/>
    </location>
</feature>
<evidence type="ECO:0000256" key="6">
    <source>
        <dbReference type="ARBA" id="ARBA00023136"/>
    </source>
</evidence>
<sequence length="237" mass="26902">IPSVETLLTALQDEYAFLRGKWRSVIFRISVCSLGFLLGLPQTTQGGTYLLDLLDIFVGFPLLLVGLFEFIAIVWVYGFHRLSEDIMLMMGDSAITRILYYGYFSWTWLIVAPGLILAIIVFDSIGYEPITGPGYPEWSETLGWLVVAFIMMWIPKLIELNQPTPEWGPHLPEHRTIPRYQQLRPDYDNQPSYPYAQPGAVIQMQPSANNGPPAYNGGKQYDNPGFDSSNEKLNTRM</sequence>
<evidence type="ECO:0000256" key="8">
    <source>
        <dbReference type="SAM" id="MobiDB-lite"/>
    </source>
</evidence>
<feature type="transmembrane region" description="Helical" evidence="9">
    <location>
        <begin position="142"/>
        <end position="158"/>
    </location>
</feature>
<feature type="transmembrane region" description="Helical" evidence="9">
    <location>
        <begin position="25"/>
        <end position="44"/>
    </location>
</feature>
<feature type="region of interest" description="Disordered" evidence="8">
    <location>
        <begin position="206"/>
        <end position="237"/>
    </location>
</feature>
<evidence type="ECO:0000256" key="1">
    <source>
        <dbReference type="ARBA" id="ARBA00004141"/>
    </source>
</evidence>
<keyword evidence="3" id="KW-0813">Transport</keyword>
<dbReference type="PRINTS" id="PR00176">
    <property type="entry name" value="NANEUSMPORT"/>
</dbReference>
<dbReference type="GO" id="GO:0016020">
    <property type="term" value="C:membrane"/>
    <property type="evidence" value="ECO:0007669"/>
    <property type="project" value="UniProtKB-SubCell"/>
</dbReference>
<keyword evidence="5 9" id="KW-1133">Transmembrane helix</keyword>
<keyword evidence="6 9" id="KW-0472">Membrane</keyword>
<keyword evidence="7" id="KW-0325">Glycoprotein</keyword>
<dbReference type="InterPro" id="IPR037272">
    <property type="entry name" value="SNS_sf"/>
</dbReference>
<keyword evidence="4 9" id="KW-0812">Transmembrane</keyword>
<dbReference type="SUPFAM" id="SSF161070">
    <property type="entry name" value="SNF-like"/>
    <property type="match status" value="1"/>
</dbReference>
<dbReference type="EMBL" id="JACVVK020000006">
    <property type="protein sequence ID" value="KAK7506710.1"/>
    <property type="molecule type" value="Genomic_DNA"/>
</dbReference>
<evidence type="ECO:0000256" key="9">
    <source>
        <dbReference type="SAM" id="Phobius"/>
    </source>
</evidence>
<evidence type="ECO:0000313" key="11">
    <source>
        <dbReference type="Proteomes" id="UP001519460"/>
    </source>
</evidence>